<feature type="transmembrane region" description="Helical" evidence="1">
    <location>
        <begin position="21"/>
        <end position="41"/>
    </location>
</feature>
<keyword evidence="1" id="KW-0812">Transmembrane</keyword>
<gene>
    <name evidence="2" type="ORF">NW209_03705</name>
</gene>
<keyword evidence="1" id="KW-1133">Transmembrane helix</keyword>
<feature type="transmembrane region" description="Helical" evidence="1">
    <location>
        <begin position="57"/>
        <end position="75"/>
    </location>
</feature>
<dbReference type="RefSeq" id="WP_258335435.1">
    <property type="nucleotide sequence ID" value="NZ_JANRHJ010000003.1"/>
</dbReference>
<evidence type="ECO:0000313" key="2">
    <source>
        <dbReference type="EMBL" id="MCR8873136.1"/>
    </source>
</evidence>
<reference evidence="2 3" key="1">
    <citation type="submission" date="2022-08" db="EMBL/GenBank/DDBJ databases">
        <authorList>
            <person name="Zeman M."/>
            <person name="Kubasova T."/>
        </authorList>
    </citation>
    <scope>NUCLEOTIDE SEQUENCE [LARGE SCALE GENOMIC DNA]</scope>
    <source>
        <strain evidence="2 3">ET62</strain>
    </source>
</reference>
<comment type="caution">
    <text evidence="2">The sequence shown here is derived from an EMBL/GenBank/DDBJ whole genome shotgun (WGS) entry which is preliminary data.</text>
</comment>
<dbReference type="EMBL" id="JANRHJ010000003">
    <property type="protein sequence ID" value="MCR8873136.1"/>
    <property type="molecule type" value="Genomic_DNA"/>
</dbReference>
<proteinExistence type="predicted"/>
<protein>
    <recommendedName>
        <fullName evidence="4">ABC transporter permease</fullName>
    </recommendedName>
</protein>
<keyword evidence="1" id="KW-0472">Membrane</keyword>
<organism evidence="2 3">
    <name type="scientific">Phocaeicola barnesiae</name>
    <dbReference type="NCBI Taxonomy" id="376804"/>
    <lineage>
        <taxon>Bacteria</taxon>
        <taxon>Pseudomonadati</taxon>
        <taxon>Bacteroidota</taxon>
        <taxon>Bacteroidia</taxon>
        <taxon>Bacteroidales</taxon>
        <taxon>Bacteroidaceae</taxon>
        <taxon>Phocaeicola</taxon>
    </lineage>
</organism>
<name>A0AAW5MXR0_9BACT</name>
<evidence type="ECO:0008006" key="4">
    <source>
        <dbReference type="Google" id="ProtNLM"/>
    </source>
</evidence>
<dbReference type="Proteomes" id="UP001204579">
    <property type="component" value="Unassembled WGS sequence"/>
</dbReference>
<feature type="transmembrane region" description="Helical" evidence="1">
    <location>
        <begin position="96"/>
        <end position="113"/>
    </location>
</feature>
<sequence>MRKFFSLHRSGSELPYRMSDRILDMAGMALVILQLLLFVFLQEWEKGQNYGPESPSYAVWMVLAVLFWVIGFFASRNPSFVNVPVRMNPKRTVIQNYWKCHFTRWLNIVLPMINATTCWTERNSRLGLPMEWAGAFNVLAFTLLVVLAIVMTIQVYRVGRG</sequence>
<evidence type="ECO:0000313" key="3">
    <source>
        <dbReference type="Proteomes" id="UP001204579"/>
    </source>
</evidence>
<accession>A0AAW5MXR0</accession>
<dbReference type="AlphaFoldDB" id="A0AAW5MXR0"/>
<keyword evidence="3" id="KW-1185">Reference proteome</keyword>
<evidence type="ECO:0000256" key="1">
    <source>
        <dbReference type="SAM" id="Phobius"/>
    </source>
</evidence>
<feature type="transmembrane region" description="Helical" evidence="1">
    <location>
        <begin position="133"/>
        <end position="156"/>
    </location>
</feature>